<evidence type="ECO:0000313" key="2">
    <source>
        <dbReference type="EMBL" id="GAI86994.1"/>
    </source>
</evidence>
<dbReference type="InterPro" id="IPR004360">
    <property type="entry name" value="Glyas_Fos-R_dOase_dom"/>
</dbReference>
<proteinExistence type="predicted"/>
<dbReference type="AlphaFoldDB" id="X1U3Z3"/>
<protein>
    <recommendedName>
        <fullName evidence="1">VOC domain-containing protein</fullName>
    </recommendedName>
</protein>
<evidence type="ECO:0000259" key="1">
    <source>
        <dbReference type="PROSITE" id="PS51819"/>
    </source>
</evidence>
<dbReference type="InterPro" id="IPR037523">
    <property type="entry name" value="VOC_core"/>
</dbReference>
<dbReference type="Gene3D" id="3.10.180.10">
    <property type="entry name" value="2,3-Dihydroxybiphenyl 1,2-Dioxygenase, domain 1"/>
    <property type="match status" value="1"/>
</dbReference>
<dbReference type="SUPFAM" id="SSF54593">
    <property type="entry name" value="Glyoxalase/Bleomycin resistance protein/Dihydroxybiphenyl dioxygenase"/>
    <property type="match status" value="1"/>
</dbReference>
<comment type="caution">
    <text evidence="2">The sequence shown here is derived from an EMBL/GenBank/DDBJ whole genome shotgun (WGS) entry which is preliminary data.</text>
</comment>
<feature type="domain" description="VOC" evidence="1">
    <location>
        <begin position="4"/>
        <end position="112"/>
    </location>
</feature>
<dbReference type="InterPro" id="IPR029068">
    <property type="entry name" value="Glyas_Bleomycin-R_OHBP_Dase"/>
</dbReference>
<sequence>MNINLLNPMILAENYEKLIEWYIKTFDLTIKAKVEEGDEYTELEQAGKLVVGIAKADEMGVKPSTPRNNTVIIQFSVSDINKLFDKVRKTGGEILFGPSLSPIFFLPSEINR</sequence>
<dbReference type="EMBL" id="BARW01006191">
    <property type="protein sequence ID" value="GAI86994.1"/>
    <property type="molecule type" value="Genomic_DNA"/>
</dbReference>
<name>X1U3Z3_9ZZZZ</name>
<dbReference type="PROSITE" id="PS51819">
    <property type="entry name" value="VOC"/>
    <property type="match status" value="1"/>
</dbReference>
<organism evidence="2">
    <name type="scientific">marine sediment metagenome</name>
    <dbReference type="NCBI Taxonomy" id="412755"/>
    <lineage>
        <taxon>unclassified sequences</taxon>
        <taxon>metagenomes</taxon>
        <taxon>ecological metagenomes</taxon>
    </lineage>
</organism>
<accession>X1U3Z3</accession>
<dbReference type="Pfam" id="PF00903">
    <property type="entry name" value="Glyoxalase"/>
    <property type="match status" value="1"/>
</dbReference>
<reference evidence="2" key="1">
    <citation type="journal article" date="2014" name="Front. Microbiol.">
        <title>High frequency of phylogenetically diverse reductive dehalogenase-homologous genes in deep subseafloor sedimentary metagenomes.</title>
        <authorList>
            <person name="Kawai M."/>
            <person name="Futagami T."/>
            <person name="Toyoda A."/>
            <person name="Takaki Y."/>
            <person name="Nishi S."/>
            <person name="Hori S."/>
            <person name="Arai W."/>
            <person name="Tsubouchi T."/>
            <person name="Morono Y."/>
            <person name="Uchiyama I."/>
            <person name="Ito T."/>
            <person name="Fujiyama A."/>
            <person name="Inagaki F."/>
            <person name="Takami H."/>
        </authorList>
    </citation>
    <scope>NUCLEOTIDE SEQUENCE</scope>
    <source>
        <strain evidence="2">Expedition CK06-06</strain>
    </source>
</reference>
<gene>
    <name evidence="2" type="ORF">S12H4_12981</name>
</gene>